<evidence type="ECO:0000313" key="2">
    <source>
        <dbReference type="EMBL" id="SJZ40368.1"/>
    </source>
</evidence>
<gene>
    <name evidence="2" type="ORF">SAMN02745114_00434</name>
</gene>
<evidence type="ECO:0000259" key="1">
    <source>
        <dbReference type="Pfam" id="PF00535"/>
    </source>
</evidence>
<keyword evidence="3" id="KW-1185">Reference proteome</keyword>
<proteinExistence type="predicted"/>
<dbReference type="OrthoDB" id="9810303at2"/>
<dbReference type="PANTHER" id="PTHR22916">
    <property type="entry name" value="GLYCOSYLTRANSFERASE"/>
    <property type="match status" value="1"/>
</dbReference>
<dbReference type="RefSeq" id="WP_078767932.1">
    <property type="nucleotide sequence ID" value="NZ_FUWW01000003.1"/>
</dbReference>
<reference evidence="3" key="1">
    <citation type="submission" date="2017-02" db="EMBL/GenBank/DDBJ databases">
        <authorList>
            <person name="Varghese N."/>
            <person name="Submissions S."/>
        </authorList>
    </citation>
    <scope>NUCLEOTIDE SEQUENCE [LARGE SCALE GENOMIC DNA]</scope>
    <source>
        <strain evidence="3">ATCC 51222</strain>
    </source>
</reference>
<dbReference type="InterPro" id="IPR029044">
    <property type="entry name" value="Nucleotide-diphossugar_trans"/>
</dbReference>
<accession>A0A1T4KD33</accession>
<feature type="domain" description="Glycosyltransferase 2-like" evidence="1">
    <location>
        <begin position="5"/>
        <end position="156"/>
    </location>
</feature>
<evidence type="ECO:0000313" key="3">
    <source>
        <dbReference type="Proteomes" id="UP000190657"/>
    </source>
</evidence>
<dbReference type="GO" id="GO:0016740">
    <property type="term" value="F:transferase activity"/>
    <property type="evidence" value="ECO:0007669"/>
    <property type="project" value="UniProtKB-KW"/>
</dbReference>
<dbReference type="SUPFAM" id="SSF53448">
    <property type="entry name" value="Nucleotide-diphospho-sugar transferases"/>
    <property type="match status" value="1"/>
</dbReference>
<dbReference type="AlphaFoldDB" id="A0A1T4KD33"/>
<dbReference type="CDD" id="cd00761">
    <property type="entry name" value="Glyco_tranf_GTA_type"/>
    <property type="match status" value="1"/>
</dbReference>
<protein>
    <submittedName>
        <fullName evidence="2">Glycosyl transferase family 2</fullName>
    </submittedName>
</protein>
<organism evidence="2 3">
    <name type="scientific">Eubacterium coprostanoligenes</name>
    <dbReference type="NCBI Taxonomy" id="290054"/>
    <lineage>
        <taxon>Bacteria</taxon>
        <taxon>Bacillati</taxon>
        <taxon>Bacillota</taxon>
        <taxon>Clostridia</taxon>
        <taxon>Eubacteriales</taxon>
        <taxon>Eubacteriaceae</taxon>
        <taxon>Eubacterium</taxon>
    </lineage>
</organism>
<sequence>MKTLTIFTPAYNRGYIINQCFESLCRQTCKDFIWLVVDDGSTDNTAGLIKTWQQQENGFEIKYIYKKNGGMHTAHNVAYENIDTELNVCIDSDDYMPDDAVEKIISFWQKNGSDEYAGIIALDIYKGSSNVIGTELPNKKSTTLMGYYKNGGSGDKKLIYRTDVIKATPAYPEFEGEKYVGLVYKYHIIDETKELLIMNEPVCVVDYQEDGSSFSMWKQYFNNPKGFAFLRVADMERQSGLDLFKTCVHYVSSSIIAKEHEFIKKSPKKLQTILAIPFGVALSMLIKYKVKQNSSFKMKAK</sequence>
<dbReference type="Pfam" id="PF00535">
    <property type="entry name" value="Glycos_transf_2"/>
    <property type="match status" value="1"/>
</dbReference>
<dbReference type="Gene3D" id="3.90.550.10">
    <property type="entry name" value="Spore Coat Polysaccharide Biosynthesis Protein SpsA, Chain A"/>
    <property type="match status" value="1"/>
</dbReference>
<dbReference type="EMBL" id="FUWW01000003">
    <property type="protein sequence ID" value="SJZ40368.1"/>
    <property type="molecule type" value="Genomic_DNA"/>
</dbReference>
<name>A0A1T4KD33_9FIRM</name>
<dbReference type="InterPro" id="IPR001173">
    <property type="entry name" value="Glyco_trans_2-like"/>
</dbReference>
<keyword evidence="2" id="KW-0808">Transferase</keyword>
<dbReference type="Proteomes" id="UP000190657">
    <property type="component" value="Unassembled WGS sequence"/>
</dbReference>
<dbReference type="STRING" id="290054.SAMN02745114_00434"/>